<sequence length="185" mass="20408">MRISVVVLSFVLLQAGSNAAPIWPSKASSLADPSLSLPESSLTAEQLADEKYKNQKMAEFTESILRQLLDKHDIVPEEHEWGSSKCPFNPDEYYTLTLPEAKKNGWKKFWEGIRGLFSPSDKTIGACAEVMTTDGTDGTVKGDMEPLSENDTDNWKASKEKIGSGWSGISDVKNSYTMHGAKGFR</sequence>
<proteinExistence type="predicted"/>
<comment type="caution">
    <text evidence="3">The sequence shown here is derived from an EMBL/GenBank/DDBJ whole genome shotgun (WGS) entry which is preliminary data.</text>
</comment>
<dbReference type="AlphaFoldDB" id="A0A2T6ZCR8"/>
<feature type="chain" id="PRO_5015780505" evidence="2">
    <location>
        <begin position="20"/>
        <end position="185"/>
    </location>
</feature>
<reference evidence="3 4" key="1">
    <citation type="submission" date="2017-04" db="EMBL/GenBank/DDBJ databases">
        <title>Draft genome sequence of Tuber borchii Vittad., a whitish edible truffle.</title>
        <authorList>
            <consortium name="DOE Joint Genome Institute"/>
            <person name="Murat C."/>
            <person name="Kuo A."/>
            <person name="Barry K.W."/>
            <person name="Clum A."/>
            <person name="Dockter R.B."/>
            <person name="Fauchery L."/>
            <person name="Iotti M."/>
            <person name="Kohler A."/>
            <person name="Labutti K."/>
            <person name="Lindquist E.A."/>
            <person name="Lipzen A."/>
            <person name="Ohm R.A."/>
            <person name="Wang M."/>
            <person name="Grigoriev I.V."/>
            <person name="Zambonelli A."/>
            <person name="Martin F.M."/>
        </authorList>
    </citation>
    <scope>NUCLEOTIDE SEQUENCE [LARGE SCALE GENOMIC DNA]</scope>
    <source>
        <strain evidence="3 4">Tbo3840</strain>
    </source>
</reference>
<dbReference type="EMBL" id="NESQ01000394">
    <property type="protein sequence ID" value="PUU73273.1"/>
    <property type="molecule type" value="Genomic_DNA"/>
</dbReference>
<evidence type="ECO:0000313" key="3">
    <source>
        <dbReference type="EMBL" id="PUU73273.1"/>
    </source>
</evidence>
<feature type="signal peptide" evidence="2">
    <location>
        <begin position="1"/>
        <end position="19"/>
    </location>
</feature>
<gene>
    <name evidence="3" type="ORF">B9Z19DRAFT_1135509</name>
</gene>
<dbReference type="Proteomes" id="UP000244722">
    <property type="component" value="Unassembled WGS sequence"/>
</dbReference>
<protein>
    <submittedName>
        <fullName evidence="3">Uncharacterized protein</fullName>
    </submittedName>
</protein>
<feature type="region of interest" description="Disordered" evidence="1">
    <location>
        <begin position="136"/>
        <end position="160"/>
    </location>
</feature>
<keyword evidence="4" id="KW-1185">Reference proteome</keyword>
<keyword evidence="2" id="KW-0732">Signal</keyword>
<name>A0A2T6ZCR8_TUBBO</name>
<evidence type="ECO:0000313" key="4">
    <source>
        <dbReference type="Proteomes" id="UP000244722"/>
    </source>
</evidence>
<evidence type="ECO:0000256" key="2">
    <source>
        <dbReference type="SAM" id="SignalP"/>
    </source>
</evidence>
<dbReference type="OrthoDB" id="5478262at2759"/>
<evidence type="ECO:0000256" key="1">
    <source>
        <dbReference type="SAM" id="MobiDB-lite"/>
    </source>
</evidence>
<organism evidence="3 4">
    <name type="scientific">Tuber borchii</name>
    <name type="common">White truffle</name>
    <dbReference type="NCBI Taxonomy" id="42251"/>
    <lineage>
        <taxon>Eukaryota</taxon>
        <taxon>Fungi</taxon>
        <taxon>Dikarya</taxon>
        <taxon>Ascomycota</taxon>
        <taxon>Pezizomycotina</taxon>
        <taxon>Pezizomycetes</taxon>
        <taxon>Pezizales</taxon>
        <taxon>Tuberaceae</taxon>
        <taxon>Tuber</taxon>
    </lineage>
</organism>
<accession>A0A2T6ZCR8</accession>